<name>A0A4R9FLB9_9LEPT</name>
<dbReference type="EMBL" id="RQEP01000019">
    <property type="protein sequence ID" value="TGJ99347.1"/>
    <property type="molecule type" value="Genomic_DNA"/>
</dbReference>
<evidence type="ECO:0000256" key="1">
    <source>
        <dbReference type="SAM" id="SignalP"/>
    </source>
</evidence>
<organism evidence="2 3">
    <name type="scientific">Leptospira semungkisensis</name>
    <dbReference type="NCBI Taxonomy" id="2484985"/>
    <lineage>
        <taxon>Bacteria</taxon>
        <taxon>Pseudomonadati</taxon>
        <taxon>Spirochaetota</taxon>
        <taxon>Spirochaetia</taxon>
        <taxon>Leptospirales</taxon>
        <taxon>Leptospiraceae</taxon>
        <taxon>Leptospira</taxon>
    </lineage>
</organism>
<feature type="chain" id="PRO_5020716873" evidence="1">
    <location>
        <begin position="22"/>
        <end position="125"/>
    </location>
</feature>
<sequence>MRVKILAVASFFYFLANCAVANQTGATDRYKGSVAKTKIQEAATTGAALYAVAAQDASGATYINNIVLPPILANFTPTEYYAKADVDSCAEEIKNFAALGVRPVVTVLFGTCTNIQPDGLVTQKI</sequence>
<proteinExistence type="predicted"/>
<dbReference type="InterPro" id="IPR031030">
    <property type="entry name" value="Lepto_Lipo_YY_C"/>
</dbReference>
<dbReference type="AlphaFoldDB" id="A0A4R9FLB9"/>
<keyword evidence="1" id="KW-0732">Signal</keyword>
<comment type="caution">
    <text evidence="2">The sequence shown here is derived from an EMBL/GenBank/DDBJ whole genome shotgun (WGS) entry which is preliminary data.</text>
</comment>
<accession>A0A4R9FLB9</accession>
<keyword evidence="2" id="KW-0449">Lipoprotein</keyword>
<gene>
    <name evidence="2" type="ORF">EHO59_15910</name>
</gene>
<evidence type="ECO:0000313" key="2">
    <source>
        <dbReference type="EMBL" id="TGJ99347.1"/>
    </source>
</evidence>
<evidence type="ECO:0000313" key="3">
    <source>
        <dbReference type="Proteomes" id="UP000297453"/>
    </source>
</evidence>
<dbReference type="Proteomes" id="UP000297453">
    <property type="component" value="Unassembled WGS sequence"/>
</dbReference>
<dbReference type="RefSeq" id="WP_135589438.1">
    <property type="nucleotide sequence ID" value="NZ_RQEP01000019.1"/>
</dbReference>
<reference evidence="2" key="1">
    <citation type="journal article" date="2019" name="PLoS Negl. Trop. Dis.">
        <title>Revisiting the worldwide diversity of Leptospira species in the environment.</title>
        <authorList>
            <person name="Vincent A.T."/>
            <person name="Schiettekatte O."/>
            <person name="Bourhy P."/>
            <person name="Veyrier F.J."/>
            <person name="Picardeau M."/>
        </authorList>
    </citation>
    <scope>NUCLEOTIDE SEQUENCE [LARGE SCALE GENOMIC DNA]</scope>
    <source>
        <strain evidence="2">SSS9</strain>
    </source>
</reference>
<protein>
    <submittedName>
        <fullName evidence="2">TIGR04452 family lipoprotein</fullName>
    </submittedName>
</protein>
<dbReference type="OrthoDB" id="331195at2"/>
<feature type="signal peptide" evidence="1">
    <location>
        <begin position="1"/>
        <end position="21"/>
    </location>
</feature>
<dbReference type="NCBIfam" id="TIGR04452">
    <property type="entry name" value="Lepto_Lipo_YY_C"/>
    <property type="match status" value="1"/>
</dbReference>
<keyword evidence="3" id="KW-1185">Reference proteome</keyword>